<dbReference type="Pfam" id="PF00083">
    <property type="entry name" value="Sugar_tr"/>
    <property type="match status" value="1"/>
</dbReference>
<evidence type="ECO:0000313" key="8">
    <source>
        <dbReference type="Proteomes" id="UP000799766"/>
    </source>
</evidence>
<dbReference type="Proteomes" id="UP000799766">
    <property type="component" value="Unassembled WGS sequence"/>
</dbReference>
<dbReference type="OrthoDB" id="2261376at2759"/>
<feature type="compositionally biased region" description="Basic and acidic residues" evidence="5">
    <location>
        <begin position="296"/>
        <end position="310"/>
    </location>
</feature>
<dbReference type="PANTHER" id="PTHR23508">
    <property type="entry name" value="CARBOXYLIC ACID TRANSPORTER PROTEIN HOMOLOG"/>
    <property type="match status" value="1"/>
</dbReference>
<keyword evidence="8" id="KW-1185">Reference proteome</keyword>
<evidence type="ECO:0000256" key="3">
    <source>
        <dbReference type="ARBA" id="ARBA00022989"/>
    </source>
</evidence>
<feature type="transmembrane region" description="Helical" evidence="6">
    <location>
        <begin position="14"/>
        <end position="33"/>
    </location>
</feature>
<sequence length="310" mass="33928">MIVVLATTEDHLRAAWRVCLGLGVVPPLSLLYLRIKLQEPEAYKRETMAHAQTPWLLCAKLYWFRLAVVSLIWFVYDFSAYSFGIYSSSILDNLLGDGSPLWKSFGWNVLLNFFYMPGCILGSFLADVPWLGPKRTLAAGVILQGIVGFIMAGCYSYLNRPENVAGFVVVYGVFLALGEVGPGDNIGLVASKTSATAIRGQYYGIAAAIGKVGAFVGSWLLPVIQNNAPNETRAGQDPFFVGSSLAIFSGCLALFLLPEIGQDTIEAEDVRFREYLERNGYDTSAMGIKETQTVEGRAEESSETEEQSKA</sequence>
<feature type="transmembrane region" description="Helical" evidence="6">
    <location>
        <begin position="202"/>
        <end position="224"/>
    </location>
</feature>
<protein>
    <submittedName>
        <fullName evidence="7">Major facilitator superfamily domain-containing protein</fullName>
    </submittedName>
</protein>
<accession>A0A6A6NPW3</accession>
<name>A0A6A6NPW3_9PEZI</name>
<evidence type="ECO:0000313" key="7">
    <source>
        <dbReference type="EMBL" id="KAF2453840.1"/>
    </source>
</evidence>
<reference evidence="7" key="1">
    <citation type="journal article" date="2020" name="Stud. Mycol.">
        <title>101 Dothideomycetes genomes: a test case for predicting lifestyles and emergence of pathogens.</title>
        <authorList>
            <person name="Haridas S."/>
            <person name="Albert R."/>
            <person name="Binder M."/>
            <person name="Bloem J."/>
            <person name="Labutti K."/>
            <person name="Salamov A."/>
            <person name="Andreopoulos B."/>
            <person name="Baker S."/>
            <person name="Barry K."/>
            <person name="Bills G."/>
            <person name="Bluhm B."/>
            <person name="Cannon C."/>
            <person name="Castanera R."/>
            <person name="Culley D."/>
            <person name="Daum C."/>
            <person name="Ezra D."/>
            <person name="Gonzalez J."/>
            <person name="Henrissat B."/>
            <person name="Kuo A."/>
            <person name="Liang C."/>
            <person name="Lipzen A."/>
            <person name="Lutzoni F."/>
            <person name="Magnuson J."/>
            <person name="Mondo S."/>
            <person name="Nolan M."/>
            <person name="Ohm R."/>
            <person name="Pangilinan J."/>
            <person name="Park H.-J."/>
            <person name="Ramirez L."/>
            <person name="Alfaro M."/>
            <person name="Sun H."/>
            <person name="Tritt A."/>
            <person name="Yoshinaga Y."/>
            <person name="Zwiers L.-H."/>
            <person name="Turgeon B."/>
            <person name="Goodwin S."/>
            <person name="Spatafora J."/>
            <person name="Crous P."/>
            <person name="Grigoriev I."/>
        </authorList>
    </citation>
    <scope>NUCLEOTIDE SEQUENCE</scope>
    <source>
        <strain evidence="7">ATCC 16933</strain>
    </source>
</reference>
<feature type="transmembrane region" description="Helical" evidence="6">
    <location>
        <begin position="54"/>
        <end position="76"/>
    </location>
</feature>
<dbReference type="SUPFAM" id="SSF103473">
    <property type="entry name" value="MFS general substrate transporter"/>
    <property type="match status" value="1"/>
</dbReference>
<evidence type="ECO:0000256" key="2">
    <source>
        <dbReference type="ARBA" id="ARBA00022692"/>
    </source>
</evidence>
<dbReference type="InterPro" id="IPR036259">
    <property type="entry name" value="MFS_trans_sf"/>
</dbReference>
<evidence type="ECO:0000256" key="6">
    <source>
        <dbReference type="SAM" id="Phobius"/>
    </source>
</evidence>
<proteinExistence type="predicted"/>
<feature type="region of interest" description="Disordered" evidence="5">
    <location>
        <begin position="286"/>
        <end position="310"/>
    </location>
</feature>
<dbReference type="Gene3D" id="1.20.1250.20">
    <property type="entry name" value="MFS general substrate transporter like domains"/>
    <property type="match status" value="1"/>
</dbReference>
<evidence type="ECO:0000256" key="1">
    <source>
        <dbReference type="ARBA" id="ARBA00004141"/>
    </source>
</evidence>
<organism evidence="7 8">
    <name type="scientific">Lineolata rhizophorae</name>
    <dbReference type="NCBI Taxonomy" id="578093"/>
    <lineage>
        <taxon>Eukaryota</taxon>
        <taxon>Fungi</taxon>
        <taxon>Dikarya</taxon>
        <taxon>Ascomycota</taxon>
        <taxon>Pezizomycotina</taxon>
        <taxon>Dothideomycetes</taxon>
        <taxon>Dothideomycetes incertae sedis</taxon>
        <taxon>Lineolatales</taxon>
        <taxon>Lineolataceae</taxon>
        <taxon>Lineolata</taxon>
    </lineage>
</organism>
<evidence type="ECO:0000256" key="4">
    <source>
        <dbReference type="ARBA" id="ARBA00023136"/>
    </source>
</evidence>
<feature type="transmembrane region" description="Helical" evidence="6">
    <location>
        <begin position="105"/>
        <end position="125"/>
    </location>
</feature>
<keyword evidence="3 6" id="KW-1133">Transmembrane helix</keyword>
<dbReference type="AlphaFoldDB" id="A0A6A6NPW3"/>
<dbReference type="PANTHER" id="PTHR23508:SF10">
    <property type="entry name" value="CARBOXYLIC ACID TRANSPORTER PROTEIN HOMOLOG"/>
    <property type="match status" value="1"/>
</dbReference>
<dbReference type="EMBL" id="MU001695">
    <property type="protein sequence ID" value="KAF2453840.1"/>
    <property type="molecule type" value="Genomic_DNA"/>
</dbReference>
<evidence type="ECO:0000256" key="5">
    <source>
        <dbReference type="SAM" id="MobiDB-lite"/>
    </source>
</evidence>
<dbReference type="GO" id="GO:0046943">
    <property type="term" value="F:carboxylic acid transmembrane transporter activity"/>
    <property type="evidence" value="ECO:0007669"/>
    <property type="project" value="TreeGrafter"/>
</dbReference>
<feature type="transmembrane region" description="Helical" evidence="6">
    <location>
        <begin position="137"/>
        <end position="158"/>
    </location>
</feature>
<dbReference type="GO" id="GO:0005886">
    <property type="term" value="C:plasma membrane"/>
    <property type="evidence" value="ECO:0007669"/>
    <property type="project" value="TreeGrafter"/>
</dbReference>
<keyword evidence="4 6" id="KW-0472">Membrane</keyword>
<comment type="subcellular location">
    <subcellularLocation>
        <location evidence="1">Membrane</location>
        <topology evidence="1">Multi-pass membrane protein</topology>
    </subcellularLocation>
</comment>
<dbReference type="InterPro" id="IPR005828">
    <property type="entry name" value="MFS_sugar_transport-like"/>
</dbReference>
<feature type="transmembrane region" description="Helical" evidence="6">
    <location>
        <begin position="239"/>
        <end position="257"/>
    </location>
</feature>
<keyword evidence="2 6" id="KW-0812">Transmembrane</keyword>
<gene>
    <name evidence="7" type="ORF">BDY21DRAFT_355242</name>
</gene>